<dbReference type="RefSeq" id="WP_126019326.1">
    <property type="nucleotide sequence ID" value="NZ_CP034437.1"/>
</dbReference>
<dbReference type="KEGG" id="palb:EJC50_27840"/>
<evidence type="ECO:0000256" key="4">
    <source>
        <dbReference type="ARBA" id="ARBA00022544"/>
    </source>
</evidence>
<sequence length="376" mass="41972">MKNPIENIGPLHLFAWITLFELGTAVVIPVGMDAKQDAWIVTLSGCLIGIAFFSLVFGGLYKLYPDMPLTAYTRRIVGPFLGWLIGFSYLLYFMYIASRNMRDFIDLLTAAAYDATPMFALGAFMLIAVGYIISLGIEVFGRTAFIFFMLCCFVFLFIIALVLLSDLSDFHRIEPVLGDGWKPVWKALLPTGLTFPFGEMIVMTMFLPYLNKKYKAVRISIGAMAFSAILLCVATFVNISVLGVEIASRATFPLFTSLSRLRLAEIVQRLDSVVLFLLIITSFFKIGTFMFASILAARDLFKISNYKTLVMPIGIIVLLTSLTVAGNLTEHLKEGLKLVPYYMHLPLQFAIPVFLLLIGLLRRAIRSRRSSTSTSS</sequence>
<dbReference type="OrthoDB" id="1891864at2"/>
<protein>
    <submittedName>
        <fullName evidence="9">Spore gernimation protein KB</fullName>
    </submittedName>
</protein>
<feature type="transmembrane region" description="Helical" evidence="8">
    <location>
        <begin position="118"/>
        <end position="137"/>
    </location>
</feature>
<dbReference type="PANTHER" id="PTHR34975:SF2">
    <property type="entry name" value="SPORE GERMINATION PROTEIN A2"/>
    <property type="match status" value="1"/>
</dbReference>
<dbReference type="AlphaFoldDB" id="A0A3Q8X992"/>
<feature type="transmembrane region" description="Helical" evidence="8">
    <location>
        <begin position="341"/>
        <end position="361"/>
    </location>
</feature>
<keyword evidence="7 8" id="KW-0472">Membrane</keyword>
<dbReference type="InterPro" id="IPR004761">
    <property type="entry name" value="Spore_GerAB"/>
</dbReference>
<dbReference type="Gene3D" id="1.20.1740.10">
    <property type="entry name" value="Amino acid/polyamine transporter I"/>
    <property type="match status" value="1"/>
</dbReference>
<feature type="transmembrane region" description="Helical" evidence="8">
    <location>
        <begin position="144"/>
        <end position="164"/>
    </location>
</feature>
<evidence type="ECO:0000256" key="1">
    <source>
        <dbReference type="ARBA" id="ARBA00004141"/>
    </source>
</evidence>
<dbReference type="EMBL" id="CP034437">
    <property type="protein sequence ID" value="AZN43085.1"/>
    <property type="molecule type" value="Genomic_DNA"/>
</dbReference>
<keyword evidence="6 8" id="KW-1133">Transmembrane helix</keyword>
<proteinExistence type="inferred from homology"/>
<accession>A0A3Q8X992</accession>
<dbReference type="NCBIfam" id="TIGR00912">
    <property type="entry name" value="2A0309"/>
    <property type="match status" value="1"/>
</dbReference>
<feature type="transmembrane region" description="Helical" evidence="8">
    <location>
        <begin position="184"/>
        <end position="207"/>
    </location>
</feature>
<feature type="transmembrane region" description="Helical" evidence="8">
    <location>
        <begin position="38"/>
        <end position="64"/>
    </location>
</feature>
<comment type="subcellular location">
    <subcellularLocation>
        <location evidence="1">Membrane</location>
        <topology evidence="1">Multi-pass membrane protein</topology>
    </subcellularLocation>
</comment>
<evidence type="ECO:0000313" key="9">
    <source>
        <dbReference type="EMBL" id="AZN43085.1"/>
    </source>
</evidence>
<evidence type="ECO:0000256" key="8">
    <source>
        <dbReference type="SAM" id="Phobius"/>
    </source>
</evidence>
<dbReference type="GO" id="GO:0016020">
    <property type="term" value="C:membrane"/>
    <property type="evidence" value="ECO:0007669"/>
    <property type="project" value="UniProtKB-SubCell"/>
</dbReference>
<feature type="transmembrane region" description="Helical" evidence="8">
    <location>
        <begin position="309"/>
        <end position="329"/>
    </location>
</feature>
<gene>
    <name evidence="9" type="ORF">EJC50_27840</name>
</gene>
<dbReference type="PANTHER" id="PTHR34975">
    <property type="entry name" value="SPORE GERMINATION PROTEIN A2"/>
    <property type="match status" value="1"/>
</dbReference>
<comment type="similarity">
    <text evidence="2">Belongs to the amino acid-polyamine-organocation (APC) superfamily. Spore germination protein (SGP) (TC 2.A.3.9) family.</text>
</comment>
<feature type="transmembrane region" description="Helical" evidence="8">
    <location>
        <begin position="219"/>
        <end position="244"/>
    </location>
</feature>
<name>A0A3Q8X992_9BACL</name>
<dbReference type="GO" id="GO:0009847">
    <property type="term" value="P:spore germination"/>
    <property type="evidence" value="ECO:0007669"/>
    <property type="project" value="InterPro"/>
</dbReference>
<evidence type="ECO:0000256" key="2">
    <source>
        <dbReference type="ARBA" id="ARBA00007998"/>
    </source>
</evidence>
<keyword evidence="5 8" id="KW-0812">Transmembrane</keyword>
<feature type="transmembrane region" description="Helical" evidence="8">
    <location>
        <begin position="12"/>
        <end position="32"/>
    </location>
</feature>
<evidence type="ECO:0000313" key="10">
    <source>
        <dbReference type="Proteomes" id="UP000272528"/>
    </source>
</evidence>
<feature type="transmembrane region" description="Helical" evidence="8">
    <location>
        <begin position="76"/>
        <end position="98"/>
    </location>
</feature>
<reference evidence="10" key="1">
    <citation type="submission" date="2018-12" db="EMBL/GenBank/DDBJ databases">
        <title>Genome sequence of Peanibacillus sp.</title>
        <authorList>
            <person name="Subramani G."/>
            <person name="Srinivasan S."/>
            <person name="Kim M.K."/>
        </authorList>
    </citation>
    <scope>NUCLEOTIDE SEQUENCE [LARGE SCALE GENOMIC DNA]</scope>
    <source>
        <strain evidence="10">18JY67-1</strain>
    </source>
</reference>
<evidence type="ECO:0000256" key="3">
    <source>
        <dbReference type="ARBA" id="ARBA00022448"/>
    </source>
</evidence>
<keyword evidence="3" id="KW-0813">Transport</keyword>
<evidence type="ECO:0000256" key="6">
    <source>
        <dbReference type="ARBA" id="ARBA00022989"/>
    </source>
</evidence>
<dbReference type="Proteomes" id="UP000272528">
    <property type="component" value="Chromosome"/>
</dbReference>
<feature type="transmembrane region" description="Helical" evidence="8">
    <location>
        <begin position="273"/>
        <end position="297"/>
    </location>
</feature>
<evidence type="ECO:0000256" key="5">
    <source>
        <dbReference type="ARBA" id="ARBA00022692"/>
    </source>
</evidence>
<keyword evidence="4" id="KW-0309">Germination</keyword>
<organism evidence="9 10">
    <name type="scientific">Paenibacillus albus</name>
    <dbReference type="NCBI Taxonomy" id="2495582"/>
    <lineage>
        <taxon>Bacteria</taxon>
        <taxon>Bacillati</taxon>
        <taxon>Bacillota</taxon>
        <taxon>Bacilli</taxon>
        <taxon>Bacillales</taxon>
        <taxon>Paenibacillaceae</taxon>
        <taxon>Paenibacillus</taxon>
    </lineage>
</organism>
<keyword evidence="10" id="KW-1185">Reference proteome</keyword>
<dbReference type="Pfam" id="PF03845">
    <property type="entry name" value="Spore_permease"/>
    <property type="match status" value="1"/>
</dbReference>
<evidence type="ECO:0000256" key="7">
    <source>
        <dbReference type="ARBA" id="ARBA00023136"/>
    </source>
</evidence>